<dbReference type="AlphaFoldDB" id="A0A2R6NK12"/>
<evidence type="ECO:0000313" key="3">
    <source>
        <dbReference type="Proteomes" id="UP000186601"/>
    </source>
</evidence>
<feature type="region of interest" description="Disordered" evidence="1">
    <location>
        <begin position="1"/>
        <end position="218"/>
    </location>
</feature>
<feature type="compositionally biased region" description="Polar residues" evidence="1">
    <location>
        <begin position="103"/>
        <end position="112"/>
    </location>
</feature>
<evidence type="ECO:0000256" key="1">
    <source>
        <dbReference type="SAM" id="MobiDB-lite"/>
    </source>
</evidence>
<gene>
    <name evidence="2" type="ORF">PHLCEN_2v11395</name>
</gene>
<feature type="compositionally biased region" description="Basic and acidic residues" evidence="1">
    <location>
        <begin position="174"/>
        <end position="197"/>
    </location>
</feature>
<comment type="caution">
    <text evidence="2">The sequence shown here is derived from an EMBL/GenBank/DDBJ whole genome shotgun (WGS) entry which is preliminary data.</text>
</comment>
<feature type="compositionally biased region" description="Low complexity" evidence="1">
    <location>
        <begin position="150"/>
        <end position="173"/>
    </location>
</feature>
<reference evidence="2 3" key="1">
    <citation type="submission" date="2018-02" db="EMBL/GenBank/DDBJ databases">
        <title>Genome sequence of the basidiomycete white-rot fungus Phlebia centrifuga.</title>
        <authorList>
            <person name="Granchi Z."/>
            <person name="Peng M."/>
            <person name="de Vries R.P."/>
            <person name="Hilden K."/>
            <person name="Makela M.R."/>
            <person name="Grigoriev I."/>
            <person name="Riley R."/>
        </authorList>
    </citation>
    <scope>NUCLEOTIDE SEQUENCE [LARGE SCALE GENOMIC DNA]</scope>
    <source>
        <strain evidence="2 3">FBCC195</strain>
    </source>
</reference>
<accession>A0A2R6NK12</accession>
<proteinExistence type="predicted"/>
<dbReference type="EMBL" id="MLYV02001139">
    <property type="protein sequence ID" value="PSR72700.1"/>
    <property type="molecule type" value="Genomic_DNA"/>
</dbReference>
<organism evidence="2 3">
    <name type="scientific">Hermanssonia centrifuga</name>
    <dbReference type="NCBI Taxonomy" id="98765"/>
    <lineage>
        <taxon>Eukaryota</taxon>
        <taxon>Fungi</taxon>
        <taxon>Dikarya</taxon>
        <taxon>Basidiomycota</taxon>
        <taxon>Agaricomycotina</taxon>
        <taxon>Agaricomycetes</taxon>
        <taxon>Polyporales</taxon>
        <taxon>Meruliaceae</taxon>
        <taxon>Hermanssonia</taxon>
    </lineage>
</organism>
<feature type="compositionally biased region" description="Polar residues" evidence="1">
    <location>
        <begin position="36"/>
        <end position="46"/>
    </location>
</feature>
<sequence length="218" mass="23638">MDRPSTSSRPFTASGRPSTARPTTAGDYPEYFDNHPQYTSYSQEYTAGSDEDEESEAEDVFAFGPPATADPVQRPSPTSAVPLISPSVSFPPPTFDPHAPYPNISSIGPSSLHTRHPYPMSPQVESPPSTESHSDDPYRMRRMMQPASPTTNTTRTGTVHTGGRSAVSSAVSSREVHVSLPRTRDRIEEEQLDDLQKTRPPSSATSFPSLDSASASIK</sequence>
<dbReference type="Proteomes" id="UP000186601">
    <property type="component" value="Unassembled WGS sequence"/>
</dbReference>
<name>A0A2R6NK12_9APHY</name>
<feature type="compositionally biased region" description="Polar residues" evidence="1">
    <location>
        <begin position="1"/>
        <end position="22"/>
    </location>
</feature>
<protein>
    <submittedName>
        <fullName evidence="2">Uncharacterized protein</fullName>
    </submittedName>
</protein>
<dbReference type="OrthoDB" id="2989954at2759"/>
<evidence type="ECO:0000313" key="2">
    <source>
        <dbReference type="EMBL" id="PSR72700.1"/>
    </source>
</evidence>
<feature type="compositionally biased region" description="Acidic residues" evidence="1">
    <location>
        <begin position="49"/>
        <end position="59"/>
    </location>
</feature>
<keyword evidence="3" id="KW-1185">Reference proteome</keyword>
<feature type="compositionally biased region" description="Polar residues" evidence="1">
    <location>
        <begin position="199"/>
        <end position="218"/>
    </location>
</feature>